<gene>
    <name evidence="6" type="ORF">QO034_12155</name>
</gene>
<dbReference type="Gene3D" id="3.30.70.270">
    <property type="match status" value="1"/>
</dbReference>
<dbReference type="PANTHER" id="PTHR45138">
    <property type="entry name" value="REGULATORY COMPONENTS OF SENSORY TRANSDUCTION SYSTEM"/>
    <property type="match status" value="1"/>
</dbReference>
<evidence type="ECO:0000313" key="6">
    <source>
        <dbReference type="EMBL" id="MDK3073866.1"/>
    </source>
</evidence>
<comment type="caution">
    <text evidence="6">The sequence shown here is derived from an EMBL/GenBank/DDBJ whole genome shotgun (WGS) entry which is preliminary data.</text>
</comment>
<feature type="domain" description="GGDEF" evidence="5">
    <location>
        <begin position="320"/>
        <end position="463"/>
    </location>
</feature>
<feature type="domain" description="Response regulatory" evidence="4">
    <location>
        <begin position="153"/>
        <end position="270"/>
    </location>
</feature>
<dbReference type="CDD" id="cd01949">
    <property type="entry name" value="GGDEF"/>
    <property type="match status" value="1"/>
</dbReference>
<dbReference type="InterPro" id="IPR043128">
    <property type="entry name" value="Rev_trsase/Diguanyl_cyclase"/>
</dbReference>
<keyword evidence="6" id="KW-0548">Nucleotidyltransferase</keyword>
<comment type="catalytic activity">
    <reaction evidence="2">
        <text>2 GTP = 3',3'-c-di-GMP + 2 diphosphate</text>
        <dbReference type="Rhea" id="RHEA:24898"/>
        <dbReference type="ChEBI" id="CHEBI:33019"/>
        <dbReference type="ChEBI" id="CHEBI:37565"/>
        <dbReference type="ChEBI" id="CHEBI:58805"/>
        <dbReference type="EC" id="2.7.7.65"/>
    </reaction>
</comment>
<dbReference type="InterPro" id="IPR050469">
    <property type="entry name" value="Diguanylate_Cyclase"/>
</dbReference>
<dbReference type="Pfam" id="PF00072">
    <property type="entry name" value="Response_reg"/>
    <property type="match status" value="1"/>
</dbReference>
<dbReference type="SUPFAM" id="SSF55073">
    <property type="entry name" value="Nucleotide cyclase"/>
    <property type="match status" value="1"/>
</dbReference>
<evidence type="ECO:0000256" key="3">
    <source>
        <dbReference type="PROSITE-ProRule" id="PRU00169"/>
    </source>
</evidence>
<evidence type="ECO:0000313" key="7">
    <source>
        <dbReference type="Proteomes" id="UP001227126"/>
    </source>
</evidence>
<dbReference type="EC" id="2.7.7.65" evidence="1"/>
<dbReference type="NCBIfam" id="TIGR00254">
    <property type="entry name" value="GGDEF"/>
    <property type="match status" value="1"/>
</dbReference>
<keyword evidence="3" id="KW-0597">Phosphoprotein</keyword>
<dbReference type="InterPro" id="IPR011006">
    <property type="entry name" value="CheY-like_superfamily"/>
</dbReference>
<evidence type="ECO:0000259" key="5">
    <source>
        <dbReference type="PROSITE" id="PS50887"/>
    </source>
</evidence>
<dbReference type="SMART" id="SM00267">
    <property type="entry name" value="GGDEF"/>
    <property type="match status" value="1"/>
</dbReference>
<dbReference type="PROSITE" id="PS50110">
    <property type="entry name" value="RESPONSE_REGULATORY"/>
    <property type="match status" value="2"/>
</dbReference>
<dbReference type="InterPro" id="IPR000160">
    <property type="entry name" value="GGDEF_dom"/>
</dbReference>
<dbReference type="PROSITE" id="PS50887">
    <property type="entry name" value="GGDEF"/>
    <property type="match status" value="1"/>
</dbReference>
<dbReference type="Proteomes" id="UP001227126">
    <property type="component" value="Unassembled WGS sequence"/>
</dbReference>
<reference evidence="6 7" key="1">
    <citation type="submission" date="2023-05" db="EMBL/GenBank/DDBJ databases">
        <title>Sedimentitalea sp. nov. JM2-8.</title>
        <authorList>
            <person name="Huang J."/>
        </authorList>
    </citation>
    <scope>NUCLEOTIDE SEQUENCE [LARGE SCALE GENOMIC DNA]</scope>
    <source>
        <strain evidence="6 7">JM2-8</strain>
    </source>
</reference>
<comment type="caution">
    <text evidence="3">Lacks conserved residue(s) required for the propagation of feature annotation.</text>
</comment>
<dbReference type="Gene3D" id="3.40.50.2300">
    <property type="match status" value="1"/>
</dbReference>
<dbReference type="SMART" id="SM00448">
    <property type="entry name" value="REC"/>
    <property type="match status" value="1"/>
</dbReference>
<dbReference type="InterPro" id="IPR001789">
    <property type="entry name" value="Sig_transdc_resp-reg_receiver"/>
</dbReference>
<keyword evidence="7" id="KW-1185">Reference proteome</keyword>
<name>A0ABT7FFF8_9RHOB</name>
<feature type="modified residue" description="4-aspartylphosphate" evidence="3">
    <location>
        <position position="202"/>
    </location>
</feature>
<dbReference type="PANTHER" id="PTHR45138:SF9">
    <property type="entry name" value="DIGUANYLATE CYCLASE DGCM-RELATED"/>
    <property type="match status" value="1"/>
</dbReference>
<evidence type="ECO:0000256" key="1">
    <source>
        <dbReference type="ARBA" id="ARBA00012528"/>
    </source>
</evidence>
<dbReference type="GO" id="GO:0052621">
    <property type="term" value="F:diguanylate cyclase activity"/>
    <property type="evidence" value="ECO:0007669"/>
    <property type="project" value="UniProtKB-EC"/>
</dbReference>
<evidence type="ECO:0000259" key="4">
    <source>
        <dbReference type="PROSITE" id="PS50110"/>
    </source>
</evidence>
<proteinExistence type="predicted"/>
<organism evidence="6 7">
    <name type="scientific">Sedimentitalea xiamensis</name>
    <dbReference type="NCBI Taxonomy" id="3050037"/>
    <lineage>
        <taxon>Bacteria</taxon>
        <taxon>Pseudomonadati</taxon>
        <taxon>Pseudomonadota</taxon>
        <taxon>Alphaproteobacteria</taxon>
        <taxon>Rhodobacterales</taxon>
        <taxon>Paracoccaceae</taxon>
        <taxon>Sedimentitalea</taxon>
    </lineage>
</organism>
<dbReference type="RefSeq" id="WP_284485802.1">
    <property type="nucleotide sequence ID" value="NZ_JASNJE010000013.1"/>
</dbReference>
<dbReference type="Pfam" id="PF00990">
    <property type="entry name" value="GGDEF"/>
    <property type="match status" value="1"/>
</dbReference>
<keyword evidence="6" id="KW-0808">Transferase</keyword>
<accession>A0ABT7FFF8</accession>
<dbReference type="EMBL" id="JASNJE010000013">
    <property type="protein sequence ID" value="MDK3073866.1"/>
    <property type="molecule type" value="Genomic_DNA"/>
</dbReference>
<feature type="domain" description="Response regulatory" evidence="4">
    <location>
        <begin position="4"/>
        <end position="120"/>
    </location>
</feature>
<evidence type="ECO:0000256" key="2">
    <source>
        <dbReference type="ARBA" id="ARBA00034247"/>
    </source>
</evidence>
<dbReference type="InterPro" id="IPR029787">
    <property type="entry name" value="Nucleotide_cyclase"/>
</dbReference>
<dbReference type="SUPFAM" id="SSF52172">
    <property type="entry name" value="CheY-like"/>
    <property type="match status" value="2"/>
</dbReference>
<protein>
    <recommendedName>
        <fullName evidence="1">diguanylate cyclase</fullName>
        <ecNumber evidence="1">2.7.7.65</ecNumber>
    </recommendedName>
</protein>
<sequence>MQGTILILDGVSTNRIMLKVQLSAAYYHVVQSDGLQGLLPMARRAQPDLIVTAMTLPDGDALAVRRLMQQDDSLRNVPIIAITSQNDRAARLTALEGGIDDVLTQPVDDLILQARIRSLLRARSSTDELRLRDGASSILGFAEPAAAFTAPARVALLTRDSATGALWRARLKGMVRHRLESHQMSNIHAMMSDPMPDAIIVDLTGPYPDMGLRLLADLRARSQTSQAALIAVVPSTTPELVADALDRGAHDVLQTGFCPEELALRLTAQLHHKASSDRLRDSVRDGLRAAVRDPMTGLYNRRYALPHLATIAMNAARTGKSFSVMLADLDHFKRINDNHGHQAGDAVLMETARRLKSELRSTDMIARVGGEEFLIVMPDTDQAAASIVAGNLCRRINAHPFQCPGVSQPLHVTTSIGAVVGRPLGPDSGLTADQYATALIGQADRALYEAKGSGRNKVSLTPAAA</sequence>